<dbReference type="PANTHER" id="PTHR21624:SF1">
    <property type="entry name" value="ALKYLGLYCEROL MONOOXYGENASE"/>
    <property type="match status" value="1"/>
</dbReference>
<organism evidence="9 10">
    <name type="scientific">Sphingomonas gei</name>
    <dbReference type="NCBI Taxonomy" id="1395960"/>
    <lineage>
        <taxon>Bacteria</taxon>
        <taxon>Pseudomonadati</taxon>
        <taxon>Pseudomonadota</taxon>
        <taxon>Alphaproteobacteria</taxon>
        <taxon>Sphingomonadales</taxon>
        <taxon>Sphingomonadaceae</taxon>
        <taxon>Sphingomonas</taxon>
    </lineage>
</organism>
<keyword evidence="2 7" id="KW-0812">Transmembrane</keyword>
<evidence type="ECO:0000259" key="8">
    <source>
        <dbReference type="Pfam" id="PF04116"/>
    </source>
</evidence>
<dbReference type="InterPro" id="IPR051689">
    <property type="entry name" value="Sterol_desaturase/TMEM195"/>
</dbReference>
<dbReference type="AlphaFoldDB" id="A0A4V3QYH9"/>
<feature type="transmembrane region" description="Helical" evidence="7">
    <location>
        <begin position="114"/>
        <end position="133"/>
    </location>
</feature>
<dbReference type="Proteomes" id="UP000306147">
    <property type="component" value="Unassembled WGS sequence"/>
</dbReference>
<dbReference type="OrthoDB" id="9770329at2"/>
<feature type="domain" description="Fatty acid hydroxylase" evidence="8">
    <location>
        <begin position="122"/>
        <end position="254"/>
    </location>
</feature>
<evidence type="ECO:0000313" key="10">
    <source>
        <dbReference type="Proteomes" id="UP000306147"/>
    </source>
</evidence>
<evidence type="ECO:0000256" key="5">
    <source>
        <dbReference type="ARBA" id="ARBA00023098"/>
    </source>
</evidence>
<name>A0A4V3QYH9_9SPHN</name>
<comment type="subcellular location">
    <subcellularLocation>
        <location evidence="1">Endomembrane system</location>
        <topology evidence="1">Multi-pass membrane protein</topology>
    </subcellularLocation>
</comment>
<evidence type="ECO:0000256" key="3">
    <source>
        <dbReference type="ARBA" id="ARBA00022989"/>
    </source>
</evidence>
<dbReference type="EMBL" id="SRXT01000007">
    <property type="protein sequence ID" value="TGX50362.1"/>
    <property type="molecule type" value="Genomic_DNA"/>
</dbReference>
<dbReference type="GO" id="GO:0008610">
    <property type="term" value="P:lipid biosynthetic process"/>
    <property type="evidence" value="ECO:0007669"/>
    <property type="project" value="InterPro"/>
</dbReference>
<dbReference type="GO" id="GO:0005506">
    <property type="term" value="F:iron ion binding"/>
    <property type="evidence" value="ECO:0007669"/>
    <property type="project" value="InterPro"/>
</dbReference>
<proteinExistence type="predicted"/>
<keyword evidence="5" id="KW-0443">Lipid metabolism</keyword>
<evidence type="ECO:0000256" key="1">
    <source>
        <dbReference type="ARBA" id="ARBA00004127"/>
    </source>
</evidence>
<evidence type="ECO:0000256" key="6">
    <source>
        <dbReference type="ARBA" id="ARBA00023136"/>
    </source>
</evidence>
<keyword evidence="4" id="KW-0560">Oxidoreductase</keyword>
<feature type="transmembrane region" description="Helical" evidence="7">
    <location>
        <begin position="174"/>
        <end position="201"/>
    </location>
</feature>
<keyword evidence="3 7" id="KW-1133">Transmembrane helix</keyword>
<dbReference type="GO" id="GO:0050479">
    <property type="term" value="F:glyceryl-ether monooxygenase activity"/>
    <property type="evidence" value="ECO:0007669"/>
    <property type="project" value="TreeGrafter"/>
</dbReference>
<dbReference type="PANTHER" id="PTHR21624">
    <property type="entry name" value="STEROL DESATURASE-RELATED PROTEIN"/>
    <property type="match status" value="1"/>
</dbReference>
<gene>
    <name evidence="9" type="ORF">E5A73_18300</name>
</gene>
<dbReference type="InterPro" id="IPR006694">
    <property type="entry name" value="Fatty_acid_hydroxylase"/>
</dbReference>
<dbReference type="GO" id="GO:0012505">
    <property type="term" value="C:endomembrane system"/>
    <property type="evidence" value="ECO:0007669"/>
    <property type="project" value="UniProtKB-SubCell"/>
</dbReference>
<keyword evidence="10" id="KW-1185">Reference proteome</keyword>
<evidence type="ECO:0000256" key="7">
    <source>
        <dbReference type="SAM" id="Phobius"/>
    </source>
</evidence>
<accession>A0A4V3QYH9</accession>
<dbReference type="Pfam" id="PF04116">
    <property type="entry name" value="FA_hydroxylase"/>
    <property type="match status" value="1"/>
</dbReference>
<evidence type="ECO:0000256" key="2">
    <source>
        <dbReference type="ARBA" id="ARBA00022692"/>
    </source>
</evidence>
<reference evidence="9 10" key="1">
    <citation type="submission" date="2019-04" db="EMBL/GenBank/DDBJ databases">
        <title>Sphingomonas psychrotolerans sp. nov., isolated from soil in the Tianshan Mountains, Xinjiang, China.</title>
        <authorList>
            <person name="Luo Y."/>
            <person name="Sheng H."/>
        </authorList>
    </citation>
    <scope>NUCLEOTIDE SEQUENCE [LARGE SCALE GENOMIC DNA]</scope>
    <source>
        <strain evidence="9 10">ZFGT-11</strain>
    </source>
</reference>
<sequence length="313" mass="35917">MDGKMISHVTDKLWHFVHNTFIAGWQELMLSFAASILAAALVLVIEARYVGYANSGLKRIFFTPSRSTILDLVYFILYTTGVITLLAIAFSAGIPFFFASALKNALNLDVGPMLPTWIHLPVYLIAADFMAYWQHRLMHRIPALWKIHEFHHSAEEFNTITVFREHPLDRAINVIAMTVPAIVIGVPVVAFPLFMTIYGLIGYVKHSRIPWHGWIGKWVIQSPRDHLIHHSKIQEHHDTNFANNFAIWDHLFGTYYTGSNFKPVLGLEANPFNRRGAIVDTCQTQFRFFKALSESGADIWRKRSARKRSEIRR</sequence>
<comment type="caution">
    <text evidence="9">The sequence shown here is derived from an EMBL/GenBank/DDBJ whole genome shotgun (WGS) entry which is preliminary data.</text>
</comment>
<evidence type="ECO:0000313" key="9">
    <source>
        <dbReference type="EMBL" id="TGX50362.1"/>
    </source>
</evidence>
<feature type="transmembrane region" description="Helical" evidence="7">
    <location>
        <begin position="28"/>
        <end position="51"/>
    </location>
</feature>
<dbReference type="GO" id="GO:0016020">
    <property type="term" value="C:membrane"/>
    <property type="evidence" value="ECO:0007669"/>
    <property type="project" value="GOC"/>
</dbReference>
<protein>
    <submittedName>
        <fullName evidence="9">Sterol desaturase family protein</fullName>
    </submittedName>
</protein>
<evidence type="ECO:0000256" key="4">
    <source>
        <dbReference type="ARBA" id="ARBA00023002"/>
    </source>
</evidence>
<dbReference type="RefSeq" id="WP_135965278.1">
    <property type="nucleotide sequence ID" value="NZ_SRXT01000007.1"/>
</dbReference>
<feature type="transmembrane region" description="Helical" evidence="7">
    <location>
        <begin position="72"/>
        <end position="94"/>
    </location>
</feature>
<keyword evidence="6 7" id="KW-0472">Membrane</keyword>
<dbReference type="GO" id="GO:0006643">
    <property type="term" value="P:membrane lipid metabolic process"/>
    <property type="evidence" value="ECO:0007669"/>
    <property type="project" value="TreeGrafter"/>
</dbReference>